<evidence type="ECO:0000313" key="7">
    <source>
        <dbReference type="EMBL" id="APT89989.1"/>
    </source>
</evidence>
<evidence type="ECO:0000256" key="2">
    <source>
        <dbReference type="ARBA" id="ARBA00022448"/>
    </source>
</evidence>
<dbReference type="InterPro" id="IPR050763">
    <property type="entry name" value="ABC_transporter_ATP-binding"/>
</dbReference>
<dbReference type="Gene3D" id="3.40.50.300">
    <property type="entry name" value="P-loop containing nucleotide triphosphate hydrolases"/>
    <property type="match status" value="1"/>
</dbReference>
<reference evidence="7 8" key="1">
    <citation type="submission" date="2014-08" db="EMBL/GenBank/DDBJ databases">
        <title>Complete genome sequence of Corynebacterium sphenisci CECT 5990(T) (=DSM 44792(T)), isolated from healthy wild penguins.</title>
        <authorList>
            <person name="Ruckert C."/>
            <person name="Albersmeier A."/>
            <person name="Winkler A."/>
            <person name="Kalinowski J."/>
        </authorList>
    </citation>
    <scope>NUCLEOTIDE SEQUENCE [LARGE SCALE GENOMIC DNA]</scope>
    <source>
        <strain evidence="7 8">DSM 44792</strain>
    </source>
</reference>
<gene>
    <name evidence="7" type="ORF">CSPHI_01585</name>
</gene>
<keyword evidence="2" id="KW-0813">Transport</keyword>
<dbReference type="STRING" id="1437874.CSPHI_01585"/>
<dbReference type="Proteomes" id="UP000185469">
    <property type="component" value="Chromosome"/>
</dbReference>
<keyword evidence="3" id="KW-0547">Nucleotide-binding</keyword>
<comment type="subcellular location">
    <subcellularLocation>
        <location evidence="1">Cell membrane</location>
        <topology evidence="1">Peripheral membrane protein</topology>
    </subcellularLocation>
</comment>
<feature type="domain" description="ABC transporter" evidence="6">
    <location>
        <begin position="10"/>
        <end position="240"/>
    </location>
</feature>
<keyword evidence="8" id="KW-1185">Reference proteome</keyword>
<dbReference type="InterPro" id="IPR027417">
    <property type="entry name" value="P-loop_NTPase"/>
</dbReference>
<evidence type="ECO:0000256" key="5">
    <source>
        <dbReference type="ARBA" id="ARBA00023251"/>
    </source>
</evidence>
<dbReference type="Pfam" id="PF00005">
    <property type="entry name" value="ABC_tran"/>
    <property type="match status" value="1"/>
</dbReference>
<dbReference type="Pfam" id="PF13732">
    <property type="entry name" value="DrrA1-3_C"/>
    <property type="match status" value="1"/>
</dbReference>
<dbReference type="OrthoDB" id="9804819at2"/>
<evidence type="ECO:0000256" key="4">
    <source>
        <dbReference type="ARBA" id="ARBA00022840"/>
    </source>
</evidence>
<evidence type="ECO:0000256" key="3">
    <source>
        <dbReference type="ARBA" id="ARBA00022741"/>
    </source>
</evidence>
<evidence type="ECO:0000256" key="1">
    <source>
        <dbReference type="ARBA" id="ARBA00004202"/>
    </source>
</evidence>
<dbReference type="PANTHER" id="PTHR42711">
    <property type="entry name" value="ABC TRANSPORTER ATP-BINDING PROTEIN"/>
    <property type="match status" value="1"/>
</dbReference>
<name>A0A1L7CVU5_9CORY</name>
<accession>A0A1L7CVU5</accession>
<dbReference type="GO" id="GO:0046677">
    <property type="term" value="P:response to antibiotic"/>
    <property type="evidence" value="ECO:0007669"/>
    <property type="project" value="UniProtKB-KW"/>
</dbReference>
<dbReference type="AlphaFoldDB" id="A0A1L7CVU5"/>
<dbReference type="EMBL" id="CP009248">
    <property type="protein sequence ID" value="APT89989.1"/>
    <property type="molecule type" value="Genomic_DNA"/>
</dbReference>
<dbReference type="SUPFAM" id="SSF52540">
    <property type="entry name" value="P-loop containing nucleoside triphosphate hydrolases"/>
    <property type="match status" value="1"/>
</dbReference>
<evidence type="ECO:0000313" key="8">
    <source>
        <dbReference type="Proteomes" id="UP000185469"/>
    </source>
</evidence>
<dbReference type="PANTHER" id="PTHR42711:SF19">
    <property type="entry name" value="DOXORUBICIN RESISTANCE ATP-BINDING PROTEIN DRRA"/>
    <property type="match status" value="1"/>
</dbReference>
<dbReference type="GO" id="GO:0005886">
    <property type="term" value="C:plasma membrane"/>
    <property type="evidence" value="ECO:0007669"/>
    <property type="project" value="UniProtKB-SubCell"/>
</dbReference>
<dbReference type="GO" id="GO:0016887">
    <property type="term" value="F:ATP hydrolysis activity"/>
    <property type="evidence" value="ECO:0007669"/>
    <property type="project" value="InterPro"/>
</dbReference>
<sequence>MTGSAAGADITVAGLVKHFGEVRALDGVDFRVDSGTVLGLLGPNGSGKTTIVSILSTLVRPDAGEIRIAGRDPVADPGGVREVISLTGQYAALDERQTVRENLVLFGRLTGLDKARARARAPEMAEMLDLGGFLDRPTGSLSGGMRRRADIAAALVTRPRVLFLDEPTTGLDPRSRAAVWDAVRALRGAGVTVLLTTQYLEEADQLADRIVMLGGGRVVAEGTPVQLKEATGERIVEIRAAAADPAPLLDLLPGAHLAEGGRVRVPAPRGTADLAGIAARVADSGIAVHDIGLRQPTLDEVFLQLTGEPAAPAGDAAAGEAG</sequence>
<dbReference type="SMART" id="SM00382">
    <property type="entry name" value="AAA"/>
    <property type="match status" value="1"/>
</dbReference>
<dbReference type="InterPro" id="IPR003439">
    <property type="entry name" value="ABC_transporter-like_ATP-bd"/>
</dbReference>
<dbReference type="RefSeq" id="WP_075691193.1">
    <property type="nucleotide sequence ID" value="NZ_CP009248.1"/>
</dbReference>
<evidence type="ECO:0000259" key="6">
    <source>
        <dbReference type="PROSITE" id="PS50893"/>
    </source>
</evidence>
<dbReference type="PROSITE" id="PS50893">
    <property type="entry name" value="ABC_TRANSPORTER_2"/>
    <property type="match status" value="1"/>
</dbReference>
<dbReference type="InterPro" id="IPR025302">
    <property type="entry name" value="DrrA1/2-like_C"/>
</dbReference>
<dbReference type="KEGG" id="csph:CSPHI_01585"/>
<dbReference type="InterPro" id="IPR017871">
    <property type="entry name" value="ABC_transporter-like_CS"/>
</dbReference>
<organism evidence="7 8">
    <name type="scientific">Corynebacterium sphenisci DSM 44792</name>
    <dbReference type="NCBI Taxonomy" id="1437874"/>
    <lineage>
        <taxon>Bacteria</taxon>
        <taxon>Bacillati</taxon>
        <taxon>Actinomycetota</taxon>
        <taxon>Actinomycetes</taxon>
        <taxon>Mycobacteriales</taxon>
        <taxon>Corynebacteriaceae</taxon>
        <taxon>Corynebacterium</taxon>
    </lineage>
</organism>
<dbReference type="GO" id="GO:0005524">
    <property type="term" value="F:ATP binding"/>
    <property type="evidence" value="ECO:0007669"/>
    <property type="project" value="UniProtKB-KW"/>
</dbReference>
<protein>
    <submittedName>
        <fullName evidence="7">IclR family transcriptional regulator</fullName>
    </submittedName>
</protein>
<keyword evidence="5" id="KW-0046">Antibiotic resistance</keyword>
<dbReference type="InterPro" id="IPR003593">
    <property type="entry name" value="AAA+_ATPase"/>
</dbReference>
<proteinExistence type="predicted"/>
<dbReference type="PROSITE" id="PS00211">
    <property type="entry name" value="ABC_TRANSPORTER_1"/>
    <property type="match status" value="1"/>
</dbReference>
<keyword evidence="4" id="KW-0067">ATP-binding</keyword>